<dbReference type="GO" id="GO:0004053">
    <property type="term" value="F:arginase activity"/>
    <property type="evidence" value="ECO:0007669"/>
    <property type="project" value="UniProtKB-EC"/>
</dbReference>
<dbReference type="GO" id="GO:0000050">
    <property type="term" value="P:urea cycle"/>
    <property type="evidence" value="ECO:0007669"/>
    <property type="project" value="UniProtKB-UniPathway"/>
</dbReference>
<dbReference type="InterPro" id="IPR006035">
    <property type="entry name" value="Ureohydrolase"/>
</dbReference>
<name>B0X9E6_CULQU</name>
<dbReference type="OrthoDB" id="9992747at2759"/>
<comment type="catalytic activity">
    <reaction evidence="9 11">
        <text>L-arginine + H2O = urea + L-ornithine</text>
        <dbReference type="Rhea" id="RHEA:20569"/>
        <dbReference type="ChEBI" id="CHEBI:15377"/>
        <dbReference type="ChEBI" id="CHEBI:16199"/>
        <dbReference type="ChEBI" id="CHEBI:32682"/>
        <dbReference type="ChEBI" id="CHEBI:46911"/>
        <dbReference type="EC" id="3.5.3.1"/>
    </reaction>
</comment>
<keyword evidence="5 11" id="KW-0056">Arginine metabolism</keyword>
<evidence type="ECO:0000313" key="13">
    <source>
        <dbReference type="EnsemblMetazoa" id="CPIJ015718-PA"/>
    </source>
</evidence>
<evidence type="ECO:0000256" key="6">
    <source>
        <dbReference type="ARBA" id="ARBA00022723"/>
    </source>
</evidence>
<keyword evidence="14" id="KW-1185">Reference proteome</keyword>
<protein>
    <recommendedName>
        <fullName evidence="3 11">Arginase</fullName>
        <ecNumber evidence="2 11">3.5.3.1</ecNumber>
    </recommendedName>
</protein>
<comment type="similarity">
    <text evidence="10 11">Belongs to the arginase family.</text>
</comment>
<dbReference type="GO" id="GO:0005829">
    <property type="term" value="C:cytosol"/>
    <property type="evidence" value="ECO:0007669"/>
    <property type="project" value="TreeGrafter"/>
</dbReference>
<dbReference type="Gene3D" id="3.40.800.10">
    <property type="entry name" value="Ureohydrolase domain"/>
    <property type="match status" value="1"/>
</dbReference>
<evidence type="ECO:0000256" key="10">
    <source>
        <dbReference type="PROSITE-ProRule" id="PRU00742"/>
    </source>
</evidence>
<dbReference type="VEuPathDB" id="VectorBase:CPIJ015718"/>
<dbReference type="EC" id="3.5.3.1" evidence="2 11"/>
<evidence type="ECO:0000256" key="4">
    <source>
        <dbReference type="ARBA" id="ARBA00022436"/>
    </source>
</evidence>
<sequence length="356" mass="39205">MLLLSKSSLVKLLVQRVGQANLSTVAGLEKFKKINYEKIGIVGVPFEKGQRKKGVGLGPKAIREAGLIDSIQEISNKLDIRDYGDIRYEALNLQGRLAANMKKLEHVASCTRFLSERVTQVLNEERLCLTLGGDHAIAIGSIDGHLKHCSDVAVIWVDAHADLNTNSTSPSGNIHGMPVALLAKELADYWPYIPGMDWQEPIISIKNMVYIGLRSVDPYERLIIEKFGIHAFGMREVEQYGIHEVMRMALERVDPEGKKSLHVSYDIDSLDVLEAPSTGTSVRGGLTLREGIYIMEEAYNTGRLAAVDLVEVNPSIGTPDDVRKTLDAAIHLLVAACGHNRRGNFADTLDIVGKKK</sequence>
<evidence type="ECO:0000256" key="7">
    <source>
        <dbReference type="ARBA" id="ARBA00022801"/>
    </source>
</evidence>
<dbReference type="Proteomes" id="UP000002320">
    <property type="component" value="Unassembled WGS sequence"/>
</dbReference>
<dbReference type="HOGENOM" id="CLU_039478_6_1_1"/>
<accession>B0X9E6</accession>
<dbReference type="FunFam" id="3.40.800.10:FF:000005">
    <property type="entry name" value="Arginase"/>
    <property type="match status" value="1"/>
</dbReference>
<dbReference type="CDD" id="cd09989">
    <property type="entry name" value="Arginase"/>
    <property type="match status" value="1"/>
</dbReference>
<comment type="pathway">
    <text evidence="1 11">Nitrogen metabolism; urea cycle; L-ornithine and urea from L-arginine: step 1/1.</text>
</comment>
<keyword evidence="6 11" id="KW-0479">Metal-binding</keyword>
<dbReference type="SUPFAM" id="SSF52768">
    <property type="entry name" value="Arginase/deacetylase"/>
    <property type="match status" value="1"/>
</dbReference>
<dbReference type="InterPro" id="IPR014033">
    <property type="entry name" value="Arginase"/>
</dbReference>
<dbReference type="STRING" id="7176.B0X9E6"/>
<organism>
    <name type="scientific">Culex quinquefasciatus</name>
    <name type="common">Southern house mosquito</name>
    <name type="synonym">Culex pungens</name>
    <dbReference type="NCBI Taxonomy" id="7176"/>
    <lineage>
        <taxon>Eukaryota</taxon>
        <taxon>Metazoa</taxon>
        <taxon>Ecdysozoa</taxon>
        <taxon>Arthropoda</taxon>
        <taxon>Hexapoda</taxon>
        <taxon>Insecta</taxon>
        <taxon>Pterygota</taxon>
        <taxon>Neoptera</taxon>
        <taxon>Endopterygota</taxon>
        <taxon>Diptera</taxon>
        <taxon>Nematocera</taxon>
        <taxon>Culicoidea</taxon>
        <taxon>Culicidae</taxon>
        <taxon>Culicinae</taxon>
        <taxon>Culicini</taxon>
        <taxon>Culex</taxon>
        <taxon>Culex</taxon>
    </lineage>
</organism>
<dbReference type="Pfam" id="PF00491">
    <property type="entry name" value="Arginase"/>
    <property type="match status" value="1"/>
</dbReference>
<dbReference type="eggNOG" id="KOG2965">
    <property type="taxonomic scope" value="Eukaryota"/>
</dbReference>
<dbReference type="KEGG" id="cqu:CpipJ_CPIJ015718"/>
<dbReference type="UniPathway" id="UPA00158">
    <property type="reaction ID" value="UER00270"/>
</dbReference>
<evidence type="ECO:0000256" key="5">
    <source>
        <dbReference type="ARBA" id="ARBA00022503"/>
    </source>
</evidence>
<evidence type="ECO:0000256" key="1">
    <source>
        <dbReference type="ARBA" id="ARBA00005098"/>
    </source>
</evidence>
<gene>
    <name evidence="13" type="primary">6049529</name>
    <name evidence="12" type="ORF">CpipJ_CPIJ015718</name>
</gene>
<dbReference type="EMBL" id="DS232533">
    <property type="protein sequence ID" value="EDS43115.1"/>
    <property type="molecule type" value="Genomic_DNA"/>
</dbReference>
<dbReference type="PRINTS" id="PR00116">
    <property type="entry name" value="ARGINASE"/>
</dbReference>
<dbReference type="PANTHER" id="PTHR43782">
    <property type="entry name" value="ARGINASE"/>
    <property type="match status" value="1"/>
</dbReference>
<dbReference type="GO" id="GO:0005634">
    <property type="term" value="C:nucleus"/>
    <property type="evidence" value="ECO:0007669"/>
    <property type="project" value="TreeGrafter"/>
</dbReference>
<evidence type="ECO:0000256" key="2">
    <source>
        <dbReference type="ARBA" id="ARBA00012168"/>
    </source>
</evidence>
<evidence type="ECO:0000256" key="11">
    <source>
        <dbReference type="RuleBase" id="RU361159"/>
    </source>
</evidence>
<dbReference type="NCBIfam" id="TIGR01229">
    <property type="entry name" value="rocF_arginase"/>
    <property type="match status" value="1"/>
</dbReference>
<dbReference type="GO" id="GO:0030145">
    <property type="term" value="F:manganese ion binding"/>
    <property type="evidence" value="ECO:0007669"/>
    <property type="project" value="TreeGrafter"/>
</dbReference>
<keyword evidence="7 11" id="KW-0378">Hydrolase</keyword>
<dbReference type="InterPro" id="IPR023696">
    <property type="entry name" value="Ureohydrolase_dom_sf"/>
</dbReference>
<reference evidence="13" key="2">
    <citation type="submission" date="2021-02" db="UniProtKB">
        <authorList>
            <consortium name="EnsemblMetazoa"/>
        </authorList>
    </citation>
    <scope>IDENTIFICATION</scope>
    <source>
        <strain evidence="13">JHB</strain>
    </source>
</reference>
<dbReference type="FunCoup" id="B0X9E6">
    <property type="interactions" value="112"/>
</dbReference>
<dbReference type="PANTHER" id="PTHR43782:SF3">
    <property type="entry name" value="ARGINASE"/>
    <property type="match status" value="1"/>
</dbReference>
<dbReference type="GO" id="GO:0010121">
    <property type="term" value="P:L-arginine catabolic process to proline via ornithine"/>
    <property type="evidence" value="ECO:0007669"/>
    <property type="project" value="UniProtKB-ARBA"/>
</dbReference>
<dbReference type="PROSITE" id="PS51409">
    <property type="entry name" value="ARGINASE_2"/>
    <property type="match status" value="1"/>
</dbReference>
<proteinExistence type="inferred from homology"/>
<evidence type="ECO:0000313" key="12">
    <source>
        <dbReference type="EMBL" id="EDS43115.1"/>
    </source>
</evidence>
<dbReference type="InParanoid" id="B0X9E6"/>
<comment type="cofactor">
    <cofactor evidence="11">
        <name>Mn(2+)</name>
        <dbReference type="ChEBI" id="CHEBI:29035"/>
    </cofactor>
    <text evidence="11">Binds 2 manganese ions per subunit.</text>
</comment>
<evidence type="ECO:0000256" key="3">
    <source>
        <dbReference type="ARBA" id="ARBA00018123"/>
    </source>
</evidence>
<evidence type="ECO:0000256" key="8">
    <source>
        <dbReference type="ARBA" id="ARBA00023211"/>
    </source>
</evidence>
<keyword evidence="8 11" id="KW-0464">Manganese</keyword>
<keyword evidence="4 11" id="KW-0835">Urea cycle</keyword>
<evidence type="ECO:0000256" key="9">
    <source>
        <dbReference type="ARBA" id="ARBA00047391"/>
    </source>
</evidence>
<dbReference type="OMA" id="YKEFRYA"/>
<dbReference type="EnsemblMetazoa" id="CPIJ015718-RA">
    <property type="protein sequence ID" value="CPIJ015718-PA"/>
    <property type="gene ID" value="CPIJ015718"/>
</dbReference>
<dbReference type="VEuPathDB" id="VectorBase:CQUJHB011030"/>
<dbReference type="AlphaFoldDB" id="B0X9E6"/>
<evidence type="ECO:0000313" key="14">
    <source>
        <dbReference type="Proteomes" id="UP000002320"/>
    </source>
</evidence>
<reference evidence="12" key="1">
    <citation type="submission" date="2007-03" db="EMBL/GenBank/DDBJ databases">
        <title>Annotation of Culex pipiens quinquefasciatus.</title>
        <authorList>
            <consortium name="The Broad Institute Genome Sequencing Platform"/>
            <person name="Atkinson P.W."/>
            <person name="Hemingway J."/>
            <person name="Christensen B.M."/>
            <person name="Higgs S."/>
            <person name="Kodira C."/>
            <person name="Hannick L."/>
            <person name="Megy K."/>
            <person name="O'Leary S."/>
            <person name="Pearson M."/>
            <person name="Haas B.J."/>
            <person name="Mauceli E."/>
            <person name="Wortman J.R."/>
            <person name="Lee N.H."/>
            <person name="Guigo R."/>
            <person name="Stanke M."/>
            <person name="Alvarado L."/>
            <person name="Amedeo P."/>
            <person name="Antoine C.H."/>
            <person name="Arensburger P."/>
            <person name="Bidwell S.L."/>
            <person name="Crawford M."/>
            <person name="Camaro F."/>
            <person name="Devon K."/>
            <person name="Engels R."/>
            <person name="Hammond M."/>
            <person name="Howarth C."/>
            <person name="Koehrsen M."/>
            <person name="Lawson D."/>
            <person name="Montgomery P."/>
            <person name="Nene V."/>
            <person name="Nusbaum C."/>
            <person name="Puiu D."/>
            <person name="Romero-Severson J."/>
            <person name="Severson D.W."/>
            <person name="Shumway M."/>
            <person name="Sisk P."/>
            <person name="Stolte C."/>
            <person name="Zeng Q."/>
            <person name="Eisenstadt E."/>
            <person name="Fraser-Liggett C."/>
            <person name="Strausberg R."/>
            <person name="Galagan J."/>
            <person name="Birren B."/>
            <person name="Collins F.H."/>
        </authorList>
    </citation>
    <scope>NUCLEOTIDE SEQUENCE [LARGE SCALE GENOMIC DNA]</scope>
    <source>
        <strain evidence="12">JHB</strain>
    </source>
</reference>